<keyword evidence="2" id="KW-0472">Membrane</keyword>
<dbReference type="RefSeq" id="WP_120732738.1">
    <property type="nucleotide sequence ID" value="NZ_RBAK01000019.1"/>
</dbReference>
<organism evidence="3 4">
    <name type="scientific">Micromonospora endolithica</name>
    <dbReference type="NCBI Taxonomy" id="230091"/>
    <lineage>
        <taxon>Bacteria</taxon>
        <taxon>Bacillati</taxon>
        <taxon>Actinomycetota</taxon>
        <taxon>Actinomycetes</taxon>
        <taxon>Micromonosporales</taxon>
        <taxon>Micromonosporaceae</taxon>
        <taxon>Micromonospora</taxon>
    </lineage>
</organism>
<dbReference type="OrthoDB" id="5178692at2"/>
<evidence type="ECO:0000313" key="3">
    <source>
        <dbReference type="EMBL" id="RKN38917.1"/>
    </source>
</evidence>
<evidence type="ECO:0000313" key="4">
    <source>
        <dbReference type="Proteomes" id="UP000281726"/>
    </source>
</evidence>
<dbReference type="EMBL" id="RBAK01000019">
    <property type="protein sequence ID" value="RKN38917.1"/>
    <property type="molecule type" value="Genomic_DNA"/>
</dbReference>
<keyword evidence="2" id="KW-0812">Transmembrane</keyword>
<proteinExistence type="predicted"/>
<protein>
    <recommendedName>
        <fullName evidence="5">Nitrate/nitrite sensing protein domain-containing protein</fullName>
    </recommendedName>
</protein>
<keyword evidence="2" id="KW-1133">Transmembrane helix</keyword>
<dbReference type="AlphaFoldDB" id="A0A3A9YUL1"/>
<feature type="region of interest" description="Disordered" evidence="1">
    <location>
        <begin position="354"/>
        <end position="389"/>
    </location>
</feature>
<feature type="transmembrane region" description="Helical" evidence="2">
    <location>
        <begin position="312"/>
        <end position="334"/>
    </location>
</feature>
<evidence type="ECO:0008006" key="5">
    <source>
        <dbReference type="Google" id="ProtNLM"/>
    </source>
</evidence>
<name>A0A3A9YUL1_9ACTN</name>
<comment type="caution">
    <text evidence="3">The sequence shown here is derived from an EMBL/GenBank/DDBJ whole genome shotgun (WGS) entry which is preliminary data.</text>
</comment>
<evidence type="ECO:0000256" key="1">
    <source>
        <dbReference type="SAM" id="MobiDB-lite"/>
    </source>
</evidence>
<gene>
    <name evidence="3" type="ORF">D7223_30295</name>
</gene>
<reference evidence="3 4" key="1">
    <citation type="journal article" date="2004" name="Syst. Appl. Microbiol.">
        <title>Cryptoendolithic actinomycetes from antarctic sandstone rock samples: Micromonospora endolithica sp. nov. and two isolates related to Micromonospora coerulea Jensen 1932.</title>
        <authorList>
            <person name="Hirsch P."/>
            <person name="Mevs U."/>
            <person name="Kroppenstedt R.M."/>
            <person name="Schumann P."/>
            <person name="Stackebrandt E."/>
        </authorList>
    </citation>
    <scope>NUCLEOTIDE SEQUENCE [LARGE SCALE GENOMIC DNA]</scope>
    <source>
        <strain evidence="3 4">JCM 12677</strain>
    </source>
</reference>
<keyword evidence="4" id="KW-1185">Reference proteome</keyword>
<sequence>MTVPAPRVRRRPSAAGRALPLLLVVALLAPLALLFVQTWRLTGDDRDLVVSERLGVEYLRALGPVTDALVEAQSAAVAGQPVSADALTRAVENAASVDARIGAELRSQERWAGLRAKLEALSERGAGNPEAAFAAYGETTDLLLALHRKVRETSGLVRDPASDSFFLQDGVGKDLPEAMIAAGRLADLTLLAARRPAAQQARTVAELAAVRVAALAPATDMVTDLRAAVDSSESTNLGANVLTPLDTYQRAVEALAAYSAPAPGTGQVDPSQLGGARNAVQAAGKQLQPVILGELDALLADRLDQLDRDRRLAVAATAVAVLLLGALVAILVAAARRARRNAVEARHVAEDSGPIPAVAWQPPAGRSLQPAGVGPEPATSQWGPFDAAR</sequence>
<evidence type="ECO:0000256" key="2">
    <source>
        <dbReference type="SAM" id="Phobius"/>
    </source>
</evidence>
<accession>A0A3A9YUL1</accession>
<dbReference type="Proteomes" id="UP000281726">
    <property type="component" value="Unassembled WGS sequence"/>
</dbReference>